<feature type="signal peptide" evidence="1">
    <location>
        <begin position="1"/>
        <end position="15"/>
    </location>
</feature>
<dbReference type="Proteomes" id="UP000605253">
    <property type="component" value="Unassembled WGS sequence"/>
</dbReference>
<dbReference type="PANTHER" id="PTHR36220:SF1">
    <property type="entry name" value="GAMMA TUBULIN COMPLEX COMPONENT C-TERMINAL DOMAIN-CONTAINING PROTEIN"/>
    <property type="match status" value="1"/>
</dbReference>
<reference evidence="2" key="2">
    <citation type="submission" date="2020-09" db="EMBL/GenBank/DDBJ databases">
        <authorList>
            <person name="Sun Q."/>
            <person name="Zhou Y."/>
        </authorList>
    </citation>
    <scope>NUCLEOTIDE SEQUENCE</scope>
    <source>
        <strain evidence="2">CGMCC 1.12181</strain>
    </source>
</reference>
<feature type="chain" id="PRO_5037460974" description="FG-GAP repeat protein" evidence="1">
    <location>
        <begin position="16"/>
        <end position="681"/>
    </location>
</feature>
<dbReference type="InterPro" id="IPR028994">
    <property type="entry name" value="Integrin_alpha_N"/>
</dbReference>
<protein>
    <recommendedName>
        <fullName evidence="4">FG-GAP repeat protein</fullName>
    </recommendedName>
</protein>
<organism evidence="2 3">
    <name type="scientific">Marinicella pacifica</name>
    <dbReference type="NCBI Taxonomy" id="1171543"/>
    <lineage>
        <taxon>Bacteria</taxon>
        <taxon>Pseudomonadati</taxon>
        <taxon>Pseudomonadota</taxon>
        <taxon>Gammaproteobacteria</taxon>
        <taxon>Lysobacterales</taxon>
        <taxon>Marinicellaceae</taxon>
        <taxon>Marinicella</taxon>
    </lineage>
</organism>
<keyword evidence="3" id="KW-1185">Reference proteome</keyword>
<evidence type="ECO:0000313" key="3">
    <source>
        <dbReference type="Proteomes" id="UP000605253"/>
    </source>
</evidence>
<sequence length="681" mass="72779">MKYLFLLLLSSSVVAQPWSLVEDMAPAEAVEGDYGIGMAFAGDYLVVSWPRTFSGGLTSGNTPPDACGEVITYEKVNGAYQELSRLSAAELVGSCVKGDGFGYALAYDNGRLAIGMPAGVRAGMGRPGGATDADSRVFLTHFDNGNWVLDETLMADDLGGGRGMGMQLVLEDDVLLVHAHEYDTIYGFSFVVSTGVYVFENSGNGFAQTQKLSENFHLFGQDFDIENNQIVVGAWGQQALTQPGRIYVYDKQGANWVLSQTINDTRNTNLGNQIAIVDNIMAVGAVQAGGNGAAVIFEKSGGKWQEKQFIQPNDSAFNDQFGIRLELQSGELVVGATGGTNTGQQGGFNVGAVYYYEADSQGLFNQVQKLETLDPDTGDDQFSANLIFNDTDLLVSDNSGGTIDNGITELAHYSRESSGGPVDTVDVSAKTAGLWTVDGVNNQGVSIEILNDDRVVMYAQVNHNGDDLWLFGYGDFKDNIIDIGVGRTSGADFGADFNPNDVEIEAIGSAVMTLSACHQAELLVDLTGISTQSYALTKTVEVLGNECGNNTKILPNGISGSWFDPNRNGEGYSVIMFNDNGQSKAHVSWYTYDQGQPLTLTGIAEVNGQTLVVNELNSFSGADFLSGTSQATTRGQLSMTWDKCRTAEVEYDLSASGLDSGTMDLVQLSILKDTDCGSLNK</sequence>
<proteinExistence type="predicted"/>
<evidence type="ECO:0008006" key="4">
    <source>
        <dbReference type="Google" id="ProtNLM"/>
    </source>
</evidence>
<keyword evidence="1" id="KW-0732">Signal</keyword>
<accession>A0A917FK09</accession>
<reference evidence="2" key="1">
    <citation type="journal article" date="2014" name="Int. J. Syst. Evol. Microbiol.">
        <title>Complete genome sequence of Corynebacterium casei LMG S-19264T (=DSM 44701T), isolated from a smear-ripened cheese.</title>
        <authorList>
            <consortium name="US DOE Joint Genome Institute (JGI-PGF)"/>
            <person name="Walter F."/>
            <person name="Albersmeier A."/>
            <person name="Kalinowski J."/>
            <person name="Ruckert C."/>
        </authorList>
    </citation>
    <scope>NUCLEOTIDE SEQUENCE</scope>
    <source>
        <strain evidence="2">CGMCC 1.12181</strain>
    </source>
</reference>
<dbReference type="EMBL" id="BMEO01000002">
    <property type="protein sequence ID" value="GGF88385.1"/>
    <property type="molecule type" value="Genomic_DNA"/>
</dbReference>
<dbReference type="AlphaFoldDB" id="A0A917FK09"/>
<evidence type="ECO:0000313" key="2">
    <source>
        <dbReference type="EMBL" id="GGF88385.1"/>
    </source>
</evidence>
<dbReference type="RefSeq" id="WP_188364285.1">
    <property type="nucleotide sequence ID" value="NZ_BAABJF010000032.1"/>
</dbReference>
<dbReference type="Gene3D" id="2.130.10.130">
    <property type="entry name" value="Integrin alpha, N-terminal"/>
    <property type="match status" value="1"/>
</dbReference>
<evidence type="ECO:0000256" key="1">
    <source>
        <dbReference type="SAM" id="SignalP"/>
    </source>
</evidence>
<name>A0A917FK09_9GAMM</name>
<dbReference type="PANTHER" id="PTHR36220">
    <property type="entry name" value="UNNAMED PRODUCT"/>
    <property type="match status" value="1"/>
</dbReference>
<gene>
    <name evidence="2" type="ORF">GCM10011365_06960</name>
</gene>
<comment type="caution">
    <text evidence="2">The sequence shown here is derived from an EMBL/GenBank/DDBJ whole genome shotgun (WGS) entry which is preliminary data.</text>
</comment>